<name>A0AAD6UD22_9AGAR</name>
<dbReference type="GO" id="GO:0033167">
    <property type="term" value="C:ARC complex"/>
    <property type="evidence" value="ECO:0007669"/>
    <property type="project" value="InterPro"/>
</dbReference>
<reference evidence="2" key="1">
    <citation type="submission" date="2023-03" db="EMBL/GenBank/DDBJ databases">
        <title>Massive genome expansion in bonnet fungi (Mycena s.s.) driven by repeated elements and novel gene families across ecological guilds.</title>
        <authorList>
            <consortium name="Lawrence Berkeley National Laboratory"/>
            <person name="Harder C.B."/>
            <person name="Miyauchi S."/>
            <person name="Viragh M."/>
            <person name="Kuo A."/>
            <person name="Thoen E."/>
            <person name="Andreopoulos B."/>
            <person name="Lu D."/>
            <person name="Skrede I."/>
            <person name="Drula E."/>
            <person name="Henrissat B."/>
            <person name="Morin E."/>
            <person name="Kohler A."/>
            <person name="Barry K."/>
            <person name="LaButti K."/>
            <person name="Morin E."/>
            <person name="Salamov A."/>
            <person name="Lipzen A."/>
            <person name="Mereny Z."/>
            <person name="Hegedus B."/>
            <person name="Baldrian P."/>
            <person name="Stursova M."/>
            <person name="Weitz H."/>
            <person name="Taylor A."/>
            <person name="Grigoriev I.V."/>
            <person name="Nagy L.G."/>
            <person name="Martin F."/>
            <person name="Kauserud H."/>
        </authorList>
    </citation>
    <scope>NUCLEOTIDE SEQUENCE</scope>
    <source>
        <strain evidence="2">CBHHK173m</strain>
    </source>
</reference>
<sequence>MSAEGLKATKEGCPIPETDVRKFHFPPFPEVPEGVTIIPFKDFREHGIRVFEEDDGVERDGLGIPTIPLRAKHDTDVSKTNPERKKKSVKELVAARASFRKEWWEDWAEGEDLRNHGPYNDNIAPTDRLHQAASDFQRYRKFPPTYTNVQGLWDQFRIFAGLLGTTPVWHKASEKGAEKAGSSDDESDTETAAVQAAPGERRIPPRARPRAPYELYGTEPVVVEDNEDIRGLLDAARATKEDRLADFLDSPARGVQVFLSSYMKNQGFCWVERNLTNAPHVLRFFVEYLLRNKVLPDKTSDRSLRAALQTIDVAATELPLTAKLSKVIPDDFSLACQGCWGRKGDTYVALSDEVDSAPGDAFESILRDEHVEVIKQEDVLDAAPALESEGDGAGSEGAADSWADTPAYDPSSWDRDTTPPEDAWDPPALPSLLALLGPTALPLTHTPGVVEWSVRRIKAVLPPPQNAPKPPVADGAWAADAEAVERALEARLHRVVLTPWPAWDGAAEPSRPRILPSSVGALATPAPDAPEAASPAPVSRALKPHDVLADDITLLVEPAVAGMLRVGMGLGGTWVQLARADDNSTEVKPKKKKALSKAQKERRGLRYWYLDEVMTTLPSYWIA</sequence>
<dbReference type="EMBL" id="JARJCN010000008">
    <property type="protein sequence ID" value="KAJ7098562.1"/>
    <property type="molecule type" value="Genomic_DNA"/>
</dbReference>
<accession>A0AAD6UD22</accession>
<keyword evidence="3" id="KW-1185">Reference proteome</keyword>
<comment type="caution">
    <text evidence="2">The sequence shown here is derived from an EMBL/GenBank/DDBJ whole genome shotgun (WGS) entry which is preliminary data.</text>
</comment>
<dbReference type="InterPro" id="IPR018606">
    <property type="entry name" value="Arb1"/>
</dbReference>
<protein>
    <submittedName>
        <fullName evidence="2">Uncharacterized protein</fullName>
    </submittedName>
</protein>
<feature type="region of interest" description="Disordered" evidence="1">
    <location>
        <begin position="387"/>
        <end position="426"/>
    </location>
</feature>
<feature type="region of interest" description="Disordered" evidence="1">
    <location>
        <begin position="514"/>
        <end position="538"/>
    </location>
</feature>
<dbReference type="GO" id="GO:0031047">
    <property type="term" value="P:regulatory ncRNA-mediated gene silencing"/>
    <property type="evidence" value="ECO:0007669"/>
    <property type="project" value="InterPro"/>
</dbReference>
<dbReference type="Proteomes" id="UP001222325">
    <property type="component" value="Unassembled WGS sequence"/>
</dbReference>
<evidence type="ECO:0000313" key="3">
    <source>
        <dbReference type="Proteomes" id="UP001222325"/>
    </source>
</evidence>
<organism evidence="2 3">
    <name type="scientific">Mycena belliarum</name>
    <dbReference type="NCBI Taxonomy" id="1033014"/>
    <lineage>
        <taxon>Eukaryota</taxon>
        <taxon>Fungi</taxon>
        <taxon>Dikarya</taxon>
        <taxon>Basidiomycota</taxon>
        <taxon>Agaricomycotina</taxon>
        <taxon>Agaricomycetes</taxon>
        <taxon>Agaricomycetidae</taxon>
        <taxon>Agaricales</taxon>
        <taxon>Marasmiineae</taxon>
        <taxon>Mycenaceae</taxon>
        <taxon>Mycena</taxon>
    </lineage>
</organism>
<gene>
    <name evidence="2" type="ORF">B0H15DRAFT_1018873</name>
</gene>
<dbReference type="AlphaFoldDB" id="A0AAD6UD22"/>
<feature type="compositionally biased region" description="Basic and acidic residues" evidence="1">
    <location>
        <begin position="173"/>
        <end position="182"/>
    </location>
</feature>
<evidence type="ECO:0000256" key="1">
    <source>
        <dbReference type="SAM" id="MobiDB-lite"/>
    </source>
</evidence>
<feature type="region of interest" description="Disordered" evidence="1">
    <location>
        <begin position="173"/>
        <end position="210"/>
    </location>
</feature>
<proteinExistence type="predicted"/>
<dbReference type="Pfam" id="PF09692">
    <property type="entry name" value="Arb1"/>
    <property type="match status" value="1"/>
</dbReference>
<feature type="compositionally biased region" description="Low complexity" evidence="1">
    <location>
        <begin position="521"/>
        <end position="537"/>
    </location>
</feature>
<evidence type="ECO:0000313" key="2">
    <source>
        <dbReference type="EMBL" id="KAJ7098562.1"/>
    </source>
</evidence>